<evidence type="ECO:0000256" key="2">
    <source>
        <dbReference type="ARBA" id="ARBA00022803"/>
    </source>
</evidence>
<dbReference type="EMBL" id="CP043869">
    <property type="protein sequence ID" value="QEQ97600.1"/>
    <property type="molecule type" value="Genomic_DNA"/>
</dbReference>
<dbReference type="Gene3D" id="1.25.40.10">
    <property type="entry name" value="Tetratricopeptide repeat domain"/>
    <property type="match status" value="1"/>
</dbReference>
<protein>
    <submittedName>
        <fullName evidence="6">Tetratricopeptide repeat protein</fullName>
    </submittedName>
</protein>
<dbReference type="SUPFAM" id="SSF48452">
    <property type="entry name" value="TPR-like"/>
    <property type="match status" value="1"/>
</dbReference>
<keyword evidence="1" id="KW-0677">Repeat</keyword>
<feature type="compositionally biased region" description="Polar residues" evidence="4">
    <location>
        <begin position="82"/>
        <end position="100"/>
    </location>
</feature>
<evidence type="ECO:0000259" key="5">
    <source>
        <dbReference type="Pfam" id="PF24125"/>
    </source>
</evidence>
<feature type="domain" description="Cds6 C-terminal" evidence="5">
    <location>
        <begin position="366"/>
        <end position="469"/>
    </location>
</feature>
<accession>A0A5P1RD83</accession>
<dbReference type="Pfam" id="PF14559">
    <property type="entry name" value="TPR_19"/>
    <property type="match status" value="1"/>
</dbReference>
<dbReference type="Pfam" id="PF24125">
    <property type="entry name" value="Cds6_C"/>
    <property type="match status" value="1"/>
</dbReference>
<feature type="region of interest" description="Disordered" evidence="4">
    <location>
        <begin position="82"/>
        <end position="111"/>
    </location>
</feature>
<proteinExistence type="predicted"/>
<dbReference type="PANTHER" id="PTHR44943:SF8">
    <property type="entry name" value="TPR REPEAT-CONTAINING PROTEIN MJ0263"/>
    <property type="match status" value="1"/>
</dbReference>
<dbReference type="SMART" id="SM00028">
    <property type="entry name" value="TPR"/>
    <property type="match status" value="2"/>
</dbReference>
<evidence type="ECO:0000256" key="4">
    <source>
        <dbReference type="SAM" id="MobiDB-lite"/>
    </source>
</evidence>
<dbReference type="KEGG" id="ncu:F0U83_13215"/>
<feature type="repeat" description="TPR" evidence="3">
    <location>
        <begin position="179"/>
        <end position="212"/>
    </location>
</feature>
<gene>
    <name evidence="6" type="ORF">F0U83_13215</name>
</gene>
<dbReference type="InterPro" id="IPR056203">
    <property type="entry name" value="Cds6_C"/>
</dbReference>
<evidence type="ECO:0000256" key="3">
    <source>
        <dbReference type="PROSITE-ProRule" id="PRU00339"/>
    </source>
</evidence>
<dbReference type="PROSITE" id="PS51257">
    <property type="entry name" value="PROKAR_LIPOPROTEIN"/>
    <property type="match status" value="1"/>
</dbReference>
<dbReference type="OrthoDB" id="7058953at2"/>
<dbReference type="InterPro" id="IPR019734">
    <property type="entry name" value="TPR_rpt"/>
</dbReference>
<dbReference type="AlphaFoldDB" id="A0A5P1RD83"/>
<evidence type="ECO:0000313" key="6">
    <source>
        <dbReference type="EMBL" id="QEQ97600.1"/>
    </source>
</evidence>
<dbReference type="SUPFAM" id="SSF54427">
    <property type="entry name" value="NTF2-like"/>
    <property type="match status" value="1"/>
</dbReference>
<dbReference type="PROSITE" id="PS50005">
    <property type="entry name" value="TPR"/>
    <property type="match status" value="1"/>
</dbReference>
<dbReference type="InterPro" id="IPR011990">
    <property type="entry name" value="TPR-like_helical_dom_sf"/>
</dbReference>
<dbReference type="RefSeq" id="WP_138986760.1">
    <property type="nucleotide sequence ID" value="NZ_CP043869.1"/>
</dbReference>
<dbReference type="InterPro" id="IPR051685">
    <property type="entry name" value="Ycf3/AcsC/BcsC/TPR_MFPF"/>
</dbReference>
<dbReference type="Gene3D" id="3.10.450.50">
    <property type="match status" value="1"/>
</dbReference>
<keyword evidence="2 3" id="KW-0802">TPR repeat</keyword>
<organism evidence="6 7">
    <name type="scientific">Neptunomonas concharum</name>
    <dbReference type="NCBI Taxonomy" id="1031538"/>
    <lineage>
        <taxon>Bacteria</taxon>
        <taxon>Pseudomonadati</taxon>
        <taxon>Pseudomonadota</taxon>
        <taxon>Gammaproteobacteria</taxon>
        <taxon>Oceanospirillales</taxon>
        <taxon>Oceanospirillaceae</taxon>
        <taxon>Neptunomonas</taxon>
    </lineage>
</organism>
<name>A0A5P1RD83_9GAMM</name>
<evidence type="ECO:0000313" key="7">
    <source>
        <dbReference type="Proteomes" id="UP000324760"/>
    </source>
</evidence>
<dbReference type="Proteomes" id="UP000324760">
    <property type="component" value="Chromosome"/>
</dbReference>
<feature type="region of interest" description="Disordered" evidence="4">
    <location>
        <begin position="323"/>
        <end position="352"/>
    </location>
</feature>
<dbReference type="InterPro" id="IPR032710">
    <property type="entry name" value="NTF2-like_dom_sf"/>
</dbReference>
<dbReference type="PANTHER" id="PTHR44943">
    <property type="entry name" value="CELLULOSE SYNTHASE OPERON PROTEIN C"/>
    <property type="match status" value="1"/>
</dbReference>
<reference evidence="6 7" key="1">
    <citation type="journal article" date="2019" name="Biochem. Eng. J.">
        <title>Metabolic engineering of the marine bacteria Neptunomonas concharum for the production of acetoin and meso-2,3-butanediol from acetate.</title>
        <authorList>
            <person name="Li W."/>
            <person name="Pu N."/>
            <person name="Liu C.-X."/>
            <person name="Yuan Q.-P."/>
            <person name="Li Z.-J."/>
        </authorList>
    </citation>
    <scope>NUCLEOTIDE SEQUENCE [LARGE SCALE GENOMIC DNA]</scope>
    <source>
        <strain evidence="6 7">JCM17730</strain>
    </source>
</reference>
<sequence length="472" mass="51696">MDIKRTPLALFLAATITTGCNAESNGNNNSEYCRNGGSATDYTCDENAQKPDKELIDARALASTDEAWMQSKLAEIKAWLQQEQSEGTSAPSTTVKSSPPSGLAVRNPAATDPELMRIEAMSNQGNHRGAMSAVNSYMASRPDALEGLLTKSLVLSNMGQDKEAEALLKNTIARYPASPEAYNNLAVLYAGQNDYGRAIETLLQAFSTNPTYAQVHQNLRELYATVASQAYTRALDLNEQNANAPKLVMLRRTSDNNLPQINYQPAALDTTSSTLVLADSNKVKESAPKTVTSAVTTVSKPTPTPAVIEPEVVQSQPIIIASKSEPEDKEAPQVVATPQPPAVSKAPVQKEPAPTVPEHILVKEAVKHVDSWASAWSSQNTEGYLNAYSNDFRPSNGLSHSTWAKQRKQRLTKPTFIEVKIEDLRTRIINKTTANVSFKQIYKSNTYSDVTNKQLTLTRINNQWRITEERSL</sequence>
<keyword evidence="7" id="KW-1185">Reference proteome</keyword>
<evidence type="ECO:0000256" key="1">
    <source>
        <dbReference type="ARBA" id="ARBA00022737"/>
    </source>
</evidence>